<evidence type="ECO:0000256" key="3">
    <source>
        <dbReference type="ARBA" id="ARBA00022833"/>
    </source>
</evidence>
<dbReference type="Gene3D" id="3.90.1590.10">
    <property type="entry name" value="glutathione-dependent formaldehyde- activating enzyme (gfa)"/>
    <property type="match status" value="1"/>
</dbReference>
<dbReference type="Proteomes" id="UP001149821">
    <property type="component" value="Unassembled WGS sequence"/>
</dbReference>
<dbReference type="Pfam" id="PF04828">
    <property type="entry name" value="GFA"/>
    <property type="match status" value="1"/>
</dbReference>
<proteinExistence type="inferred from homology"/>
<keyword evidence="7" id="KW-1185">Reference proteome</keyword>
<reference evidence="6" key="1">
    <citation type="submission" date="2021-12" db="EMBL/GenBank/DDBJ databases">
        <title>Enterovibrio ZSDZ35 sp. nov. and Enterovibrio ZSDZ42 sp. nov., isolated from coastal seawater in Qingdao.</title>
        <authorList>
            <person name="Zhang P."/>
        </authorList>
    </citation>
    <scope>NUCLEOTIDE SEQUENCE</scope>
    <source>
        <strain evidence="6">ZSDZ35</strain>
    </source>
</reference>
<dbReference type="SUPFAM" id="SSF51316">
    <property type="entry name" value="Mss4-like"/>
    <property type="match status" value="1"/>
</dbReference>
<evidence type="ECO:0000259" key="5">
    <source>
        <dbReference type="PROSITE" id="PS51891"/>
    </source>
</evidence>
<accession>A0ABT5QH56</accession>
<comment type="similarity">
    <text evidence="1">Belongs to the Gfa family.</text>
</comment>
<organism evidence="6 7">
    <name type="scientific">Enterovibrio qingdaonensis</name>
    <dbReference type="NCBI Taxonomy" id="2899818"/>
    <lineage>
        <taxon>Bacteria</taxon>
        <taxon>Pseudomonadati</taxon>
        <taxon>Pseudomonadota</taxon>
        <taxon>Gammaproteobacteria</taxon>
        <taxon>Vibrionales</taxon>
        <taxon>Vibrionaceae</taxon>
        <taxon>Enterovibrio</taxon>
    </lineage>
</organism>
<keyword evidence="4" id="KW-0456">Lyase</keyword>
<dbReference type="PANTHER" id="PTHR33337">
    <property type="entry name" value="GFA DOMAIN-CONTAINING PROTEIN"/>
    <property type="match status" value="1"/>
</dbReference>
<gene>
    <name evidence="6" type="ORF">LRP49_01305</name>
</gene>
<feature type="domain" description="CENP-V/GFA" evidence="5">
    <location>
        <begin position="8"/>
        <end position="126"/>
    </location>
</feature>
<dbReference type="InterPro" id="IPR006913">
    <property type="entry name" value="CENP-V/GFA"/>
</dbReference>
<protein>
    <submittedName>
        <fullName evidence="6">GFA family protein</fullName>
    </submittedName>
</protein>
<sequence>MATSGDRLTGQCLCGQIAYEVDHLEPAMGHCHCTMCRKFHGAAFATFGEAKANHFRFVKGEDELAVYEAENGTKRSFCKHCGSSLLFEASNSDGSLVEFTLGTLDSPISQKPDAHIFTRYAASWYEVTDGLPTFPEGRQS</sequence>
<dbReference type="EMBL" id="JAJUBB010000001">
    <property type="protein sequence ID" value="MDD1779820.1"/>
    <property type="molecule type" value="Genomic_DNA"/>
</dbReference>
<dbReference type="InterPro" id="IPR011057">
    <property type="entry name" value="Mss4-like_sf"/>
</dbReference>
<name>A0ABT5QH56_9GAMM</name>
<evidence type="ECO:0000313" key="7">
    <source>
        <dbReference type="Proteomes" id="UP001149821"/>
    </source>
</evidence>
<keyword evidence="2" id="KW-0479">Metal-binding</keyword>
<dbReference type="PROSITE" id="PS51891">
    <property type="entry name" value="CENP_V_GFA"/>
    <property type="match status" value="1"/>
</dbReference>
<evidence type="ECO:0000256" key="4">
    <source>
        <dbReference type="ARBA" id="ARBA00023239"/>
    </source>
</evidence>
<keyword evidence="3" id="KW-0862">Zinc</keyword>
<evidence type="ECO:0000313" key="6">
    <source>
        <dbReference type="EMBL" id="MDD1779820.1"/>
    </source>
</evidence>
<evidence type="ECO:0000256" key="2">
    <source>
        <dbReference type="ARBA" id="ARBA00022723"/>
    </source>
</evidence>
<comment type="caution">
    <text evidence="6">The sequence shown here is derived from an EMBL/GenBank/DDBJ whole genome shotgun (WGS) entry which is preliminary data.</text>
</comment>
<dbReference type="RefSeq" id="WP_274139640.1">
    <property type="nucleotide sequence ID" value="NZ_JAJUBB010000001.1"/>
</dbReference>
<evidence type="ECO:0000256" key="1">
    <source>
        <dbReference type="ARBA" id="ARBA00005495"/>
    </source>
</evidence>
<dbReference type="PANTHER" id="PTHR33337:SF40">
    <property type="entry name" value="CENP-V_GFA DOMAIN-CONTAINING PROTEIN-RELATED"/>
    <property type="match status" value="1"/>
</dbReference>